<dbReference type="Gene3D" id="3.40.50.1360">
    <property type="match status" value="1"/>
</dbReference>
<dbReference type="SMART" id="SM00420">
    <property type="entry name" value="HTH_DEOR"/>
    <property type="match status" value="1"/>
</dbReference>
<dbReference type="InterPro" id="IPR036390">
    <property type="entry name" value="WH_DNA-bd_sf"/>
</dbReference>
<keyword evidence="1" id="KW-0805">Transcription regulation</keyword>
<dbReference type="GO" id="GO:0003677">
    <property type="term" value="F:DNA binding"/>
    <property type="evidence" value="ECO:0007669"/>
    <property type="project" value="UniProtKB-KW"/>
</dbReference>
<dbReference type="PROSITE" id="PS51000">
    <property type="entry name" value="HTH_DEOR_2"/>
    <property type="match status" value="1"/>
</dbReference>
<dbReference type="InterPro" id="IPR050313">
    <property type="entry name" value="Carb_Metab_HTH_regulators"/>
</dbReference>
<dbReference type="GO" id="GO:0003700">
    <property type="term" value="F:DNA-binding transcription factor activity"/>
    <property type="evidence" value="ECO:0007669"/>
    <property type="project" value="InterPro"/>
</dbReference>
<accession>A0A6N3FMP6</accession>
<dbReference type="InterPro" id="IPR036388">
    <property type="entry name" value="WH-like_DNA-bd_sf"/>
</dbReference>
<dbReference type="PANTHER" id="PTHR30363">
    <property type="entry name" value="HTH-TYPE TRANSCRIPTIONAL REGULATOR SRLR-RELATED"/>
    <property type="match status" value="1"/>
</dbReference>
<evidence type="ECO:0000256" key="3">
    <source>
        <dbReference type="ARBA" id="ARBA00023163"/>
    </source>
</evidence>
<feature type="domain" description="HTH deoR-type" evidence="4">
    <location>
        <begin position="3"/>
        <end position="58"/>
    </location>
</feature>
<dbReference type="InterPro" id="IPR037171">
    <property type="entry name" value="NagB/RpiA_transferase-like"/>
</dbReference>
<evidence type="ECO:0000313" key="5">
    <source>
        <dbReference type="EMBL" id="VYU53364.1"/>
    </source>
</evidence>
<name>A0A6N3FMP6_KLEOX</name>
<dbReference type="InterPro" id="IPR014036">
    <property type="entry name" value="DeoR-like_C"/>
</dbReference>
<sequence length="262" mass="28578">MQSSDRRMSIYAILQQDKKVVVNELAAKFAVTKMTIRRDLSFFEKQGIVKTTYGGAYLTSGASAGHSFLLNSIQMDDDKHLIGQKAAELIEDGDTLIIDCGATPLALAQFILDKRIMVITNSFPVVNLLKGRKNIKLIVAPGEYDEEAQGMISFSTADFFHNIHADKVFLGTQGINDEGELTVATMARAHVKQTLMRAGRQKILLADKTKFGQTFLAGYGRLADLDFAVCQSGLSADILSLMDRQNVQLLLAEIASDGPASA</sequence>
<dbReference type="EMBL" id="CACRTM010000031">
    <property type="protein sequence ID" value="VYU53364.1"/>
    <property type="molecule type" value="Genomic_DNA"/>
</dbReference>
<dbReference type="SUPFAM" id="SSF46785">
    <property type="entry name" value="Winged helix' DNA-binding domain"/>
    <property type="match status" value="1"/>
</dbReference>
<dbReference type="InterPro" id="IPR018356">
    <property type="entry name" value="Tscrpt_reg_HTH_DeoR_CS"/>
</dbReference>
<evidence type="ECO:0000256" key="2">
    <source>
        <dbReference type="ARBA" id="ARBA00023125"/>
    </source>
</evidence>
<gene>
    <name evidence="5" type="primary">glpR_5</name>
    <name evidence="5" type="ORF">KOLFYP65_04455</name>
</gene>
<keyword evidence="2" id="KW-0238">DNA-binding</keyword>
<dbReference type="PROSITE" id="PS00894">
    <property type="entry name" value="HTH_DEOR_1"/>
    <property type="match status" value="1"/>
</dbReference>
<protein>
    <submittedName>
        <fullName evidence="5">Glycerol-3-phosphate regulon repressor</fullName>
    </submittedName>
</protein>
<reference evidence="5" key="1">
    <citation type="submission" date="2019-11" db="EMBL/GenBank/DDBJ databases">
        <authorList>
            <person name="Feng L."/>
        </authorList>
    </citation>
    <scope>NUCLEOTIDE SEQUENCE</scope>
    <source>
        <strain evidence="5">KOxytocaLFYP65</strain>
    </source>
</reference>
<dbReference type="Pfam" id="PF08220">
    <property type="entry name" value="HTH_DeoR"/>
    <property type="match status" value="1"/>
</dbReference>
<dbReference type="PRINTS" id="PR00037">
    <property type="entry name" value="HTHLACR"/>
</dbReference>
<dbReference type="InterPro" id="IPR001034">
    <property type="entry name" value="DeoR_HTH"/>
</dbReference>
<dbReference type="AlphaFoldDB" id="A0A6N3FMP6"/>
<organism evidence="5">
    <name type="scientific">Klebsiella oxytoca</name>
    <dbReference type="NCBI Taxonomy" id="571"/>
    <lineage>
        <taxon>Bacteria</taxon>
        <taxon>Pseudomonadati</taxon>
        <taxon>Pseudomonadota</taxon>
        <taxon>Gammaproteobacteria</taxon>
        <taxon>Enterobacterales</taxon>
        <taxon>Enterobacteriaceae</taxon>
        <taxon>Klebsiella/Raoultella group</taxon>
        <taxon>Klebsiella</taxon>
    </lineage>
</organism>
<dbReference type="SMART" id="SM01134">
    <property type="entry name" value="DeoRC"/>
    <property type="match status" value="1"/>
</dbReference>
<dbReference type="Pfam" id="PF00455">
    <property type="entry name" value="DeoRC"/>
    <property type="match status" value="1"/>
</dbReference>
<evidence type="ECO:0000256" key="1">
    <source>
        <dbReference type="ARBA" id="ARBA00023015"/>
    </source>
</evidence>
<keyword evidence="3" id="KW-0804">Transcription</keyword>
<proteinExistence type="predicted"/>
<dbReference type="SUPFAM" id="SSF100950">
    <property type="entry name" value="NagB/RpiA/CoA transferase-like"/>
    <property type="match status" value="1"/>
</dbReference>
<dbReference type="Gene3D" id="1.10.10.10">
    <property type="entry name" value="Winged helix-like DNA-binding domain superfamily/Winged helix DNA-binding domain"/>
    <property type="match status" value="1"/>
</dbReference>
<dbReference type="PANTHER" id="PTHR30363:SF44">
    <property type="entry name" value="AGA OPERON TRANSCRIPTIONAL REPRESSOR-RELATED"/>
    <property type="match status" value="1"/>
</dbReference>
<evidence type="ECO:0000259" key="4">
    <source>
        <dbReference type="PROSITE" id="PS51000"/>
    </source>
</evidence>